<dbReference type="PANTHER" id="PTHR43236:SF2">
    <property type="entry name" value="BLL0069 PROTEIN"/>
    <property type="match status" value="1"/>
</dbReference>
<dbReference type="EMBL" id="JAAZCD010000250">
    <property type="protein sequence ID" value="NLD32807.1"/>
    <property type="molecule type" value="Genomic_DNA"/>
</dbReference>
<reference evidence="1 2" key="1">
    <citation type="journal article" date="2020" name="Biotechnol. Biofuels">
        <title>New insights from the biogas microbiome by comprehensive genome-resolved metagenomics of nearly 1600 species originating from multiple anaerobic digesters.</title>
        <authorList>
            <person name="Campanaro S."/>
            <person name="Treu L."/>
            <person name="Rodriguez-R L.M."/>
            <person name="Kovalovszki A."/>
            <person name="Ziels R.M."/>
            <person name="Maus I."/>
            <person name="Zhu X."/>
            <person name="Kougias P.G."/>
            <person name="Basile A."/>
            <person name="Luo G."/>
            <person name="Schluter A."/>
            <person name="Konstantinidis K.T."/>
            <person name="Angelidaki I."/>
        </authorList>
    </citation>
    <scope>NUCLEOTIDE SEQUENCE [LARGE SCALE GENOMIC DNA]</scope>
    <source>
        <strain evidence="1">AS07pgkLD_105</strain>
    </source>
</reference>
<name>A0A847D8I2_9LACT</name>
<comment type="caution">
    <text evidence="1">The sequence shown here is derived from an EMBL/GenBank/DDBJ whole genome shotgun (WGS) entry which is preliminary data.</text>
</comment>
<gene>
    <name evidence="1" type="ORF">GX662_11220</name>
</gene>
<dbReference type="PANTHER" id="PTHR43236">
    <property type="entry name" value="ANTITOXIN HIGA1"/>
    <property type="match status" value="1"/>
</dbReference>
<evidence type="ECO:0000313" key="1">
    <source>
        <dbReference type="EMBL" id="NLD32807.1"/>
    </source>
</evidence>
<dbReference type="InterPro" id="IPR052345">
    <property type="entry name" value="Rad_response_metalloprotease"/>
</dbReference>
<evidence type="ECO:0000313" key="2">
    <source>
        <dbReference type="Proteomes" id="UP000589373"/>
    </source>
</evidence>
<organism evidence="1 2">
    <name type="scientific">Trichococcus flocculiformis</name>
    <dbReference type="NCBI Taxonomy" id="82803"/>
    <lineage>
        <taxon>Bacteria</taxon>
        <taxon>Bacillati</taxon>
        <taxon>Bacillota</taxon>
        <taxon>Bacilli</taxon>
        <taxon>Lactobacillales</taxon>
        <taxon>Carnobacteriaceae</taxon>
        <taxon>Trichococcus</taxon>
    </lineage>
</organism>
<dbReference type="Proteomes" id="UP000589373">
    <property type="component" value="Unassembled WGS sequence"/>
</dbReference>
<dbReference type="AlphaFoldDB" id="A0A847D8I2"/>
<protein>
    <submittedName>
        <fullName evidence="1">ImmA/IrrE family metallo-endopeptidase</fullName>
    </submittedName>
</protein>
<dbReference type="Gene3D" id="1.10.10.2910">
    <property type="match status" value="1"/>
</dbReference>
<proteinExistence type="predicted"/>
<sequence length="249" mass="28773">MQIPLAQKSNGMYLFSSKDFDGVAELVLREYAPYMLEKAQPLDIEALADEAYSLTIIDRYLSGRGTVLGLINFNDYKMELMSLEKKVQEEIVMSGTIIIDARLIPDEHHHRRRFTVSHEVSHWIIHRQMYYPGDRKYCLRTSDSYIMCREADPNRKKPRGYWSDKDWLEWQADKFASAMLMPASVFYPTAQAVMKKHHASRYILEGCGSKDAADVITELTEIFDVSRTAVRIRLKQAGYLRSVGVIMCD</sequence>
<dbReference type="RefSeq" id="WP_276647827.1">
    <property type="nucleotide sequence ID" value="NZ_JAAZCD010000250.1"/>
</dbReference>
<accession>A0A847D8I2</accession>